<dbReference type="Proteomes" id="UP001060215">
    <property type="component" value="Chromosome 14"/>
</dbReference>
<comment type="caution">
    <text evidence="1">The sequence shown here is derived from an EMBL/GenBank/DDBJ whole genome shotgun (WGS) entry which is preliminary data.</text>
</comment>
<keyword evidence="2" id="KW-1185">Reference proteome</keyword>
<organism evidence="1 2">
    <name type="scientific">Camellia lanceoleosa</name>
    <dbReference type="NCBI Taxonomy" id="1840588"/>
    <lineage>
        <taxon>Eukaryota</taxon>
        <taxon>Viridiplantae</taxon>
        <taxon>Streptophyta</taxon>
        <taxon>Embryophyta</taxon>
        <taxon>Tracheophyta</taxon>
        <taxon>Spermatophyta</taxon>
        <taxon>Magnoliopsida</taxon>
        <taxon>eudicotyledons</taxon>
        <taxon>Gunneridae</taxon>
        <taxon>Pentapetalae</taxon>
        <taxon>asterids</taxon>
        <taxon>Ericales</taxon>
        <taxon>Theaceae</taxon>
        <taxon>Camellia</taxon>
    </lineage>
</organism>
<accession>A0ACC0FIN8</accession>
<name>A0ACC0FIN8_9ERIC</name>
<dbReference type="EMBL" id="CM045771">
    <property type="protein sequence ID" value="KAI7988575.1"/>
    <property type="molecule type" value="Genomic_DNA"/>
</dbReference>
<proteinExistence type="predicted"/>
<gene>
    <name evidence="1" type="ORF">LOK49_LG13G02573</name>
</gene>
<reference evidence="1 2" key="1">
    <citation type="journal article" date="2022" name="Plant J.">
        <title>Chromosome-level genome of Camellia lanceoleosa provides a valuable resource for understanding genome evolution and self-incompatibility.</title>
        <authorList>
            <person name="Gong W."/>
            <person name="Xiao S."/>
            <person name="Wang L."/>
            <person name="Liao Z."/>
            <person name="Chang Y."/>
            <person name="Mo W."/>
            <person name="Hu G."/>
            <person name="Li W."/>
            <person name="Zhao G."/>
            <person name="Zhu H."/>
            <person name="Hu X."/>
            <person name="Ji K."/>
            <person name="Xiang X."/>
            <person name="Song Q."/>
            <person name="Yuan D."/>
            <person name="Jin S."/>
            <person name="Zhang L."/>
        </authorList>
    </citation>
    <scope>NUCLEOTIDE SEQUENCE [LARGE SCALE GENOMIC DNA]</scope>
    <source>
        <strain evidence="1">SQ_2022a</strain>
    </source>
</reference>
<protein>
    <submittedName>
        <fullName evidence="1">Uncharacterized protein</fullName>
    </submittedName>
</protein>
<evidence type="ECO:0000313" key="2">
    <source>
        <dbReference type="Proteomes" id="UP001060215"/>
    </source>
</evidence>
<evidence type="ECO:0000313" key="1">
    <source>
        <dbReference type="EMBL" id="KAI7988575.1"/>
    </source>
</evidence>
<sequence length="106" mass="12073">MKISQLSCVCLYATKVTVVPCCGVEHLSEKQDMVFVNEQGSWRRIARRGRGEEGITMARLGWRGMTRVKVTMVVLISEEMGWKRVRGSDWLCREIRVVGEGQTKVV</sequence>